<reference evidence="1 2" key="1">
    <citation type="journal article" date="2018" name="Sci. Data">
        <title>The draft genome sequence of cork oak.</title>
        <authorList>
            <person name="Ramos A.M."/>
            <person name="Usie A."/>
            <person name="Barbosa P."/>
            <person name="Barros P.M."/>
            <person name="Capote T."/>
            <person name="Chaves I."/>
            <person name="Simoes F."/>
            <person name="Abreu I."/>
            <person name="Carrasquinho I."/>
            <person name="Faro C."/>
            <person name="Guimaraes J.B."/>
            <person name="Mendonca D."/>
            <person name="Nobrega F."/>
            <person name="Rodrigues L."/>
            <person name="Saibo N.J.M."/>
            <person name="Varela M.C."/>
            <person name="Egas C."/>
            <person name="Matos J."/>
            <person name="Miguel C.M."/>
            <person name="Oliveira M.M."/>
            <person name="Ricardo C.P."/>
            <person name="Goncalves S."/>
        </authorList>
    </citation>
    <scope>NUCLEOTIDE SEQUENCE [LARGE SCALE GENOMIC DNA]</scope>
    <source>
        <strain evidence="2">cv. HL8</strain>
    </source>
</reference>
<evidence type="ECO:0000313" key="1">
    <source>
        <dbReference type="EMBL" id="KAK7847481.1"/>
    </source>
</evidence>
<organism evidence="1 2">
    <name type="scientific">Quercus suber</name>
    <name type="common">Cork oak</name>
    <dbReference type="NCBI Taxonomy" id="58331"/>
    <lineage>
        <taxon>Eukaryota</taxon>
        <taxon>Viridiplantae</taxon>
        <taxon>Streptophyta</taxon>
        <taxon>Embryophyta</taxon>
        <taxon>Tracheophyta</taxon>
        <taxon>Spermatophyta</taxon>
        <taxon>Magnoliopsida</taxon>
        <taxon>eudicotyledons</taxon>
        <taxon>Gunneridae</taxon>
        <taxon>Pentapetalae</taxon>
        <taxon>rosids</taxon>
        <taxon>fabids</taxon>
        <taxon>Fagales</taxon>
        <taxon>Fagaceae</taxon>
        <taxon>Quercus</taxon>
    </lineage>
</organism>
<dbReference type="CDD" id="cd00590">
    <property type="entry name" value="RRM_SF"/>
    <property type="match status" value="1"/>
</dbReference>
<proteinExistence type="predicted"/>
<dbReference type="EMBL" id="PKMF04000141">
    <property type="protein sequence ID" value="KAK7847481.1"/>
    <property type="molecule type" value="Genomic_DNA"/>
</dbReference>
<dbReference type="PANTHER" id="PTHR47073:SF2">
    <property type="entry name" value="PROTEIN ANTI-SILENCING 1"/>
    <property type="match status" value="1"/>
</dbReference>
<dbReference type="GO" id="GO:0003723">
    <property type="term" value="F:RNA binding"/>
    <property type="evidence" value="ECO:0007669"/>
    <property type="project" value="TreeGrafter"/>
</dbReference>
<dbReference type="Proteomes" id="UP000237347">
    <property type="component" value="Unassembled WGS sequence"/>
</dbReference>
<name>A0AAW0L9T0_QUESU</name>
<gene>
    <name evidence="1" type="primary">ASI1_2</name>
    <name evidence="1" type="ORF">CFP56_006599</name>
</gene>
<keyword evidence="2" id="KW-1185">Reference proteome</keyword>
<comment type="caution">
    <text evidence="1">The sequence shown here is derived from an EMBL/GenBank/DDBJ whole genome shotgun (WGS) entry which is preliminary data.</text>
</comment>
<sequence length="69" mass="7668">MSVFCFDIVWHGFKESCTAKMIQQTSISSPHSGQALVIFKTREAAEIAVRKLDEGCLLLSNGRYVCNSN</sequence>
<dbReference type="PANTHER" id="PTHR47073">
    <property type="entry name" value="PROTEIN ANTI-SILENCING 1"/>
    <property type="match status" value="1"/>
</dbReference>
<accession>A0AAW0L9T0</accession>
<protein>
    <submittedName>
        <fullName evidence="1">Protein anti-silencing 1</fullName>
    </submittedName>
</protein>
<dbReference type="AlphaFoldDB" id="A0AAW0L9T0"/>
<evidence type="ECO:0000313" key="2">
    <source>
        <dbReference type="Proteomes" id="UP000237347"/>
    </source>
</evidence>